<protein>
    <recommendedName>
        <fullName evidence="4">Tetratricopeptide repeat protein</fullName>
    </recommendedName>
</protein>
<feature type="repeat" description="TPR" evidence="1">
    <location>
        <begin position="99"/>
        <end position="132"/>
    </location>
</feature>
<dbReference type="SUPFAM" id="SSF48452">
    <property type="entry name" value="TPR-like"/>
    <property type="match status" value="1"/>
</dbReference>
<dbReference type="AlphaFoldDB" id="A0A956M4T9"/>
<evidence type="ECO:0000256" key="1">
    <source>
        <dbReference type="PROSITE-ProRule" id="PRU00339"/>
    </source>
</evidence>
<sequence length="203" mass="22031">MMAQITMQSETRNETVFSTEPLESLDHLLNESDTCTEAEILEAVRGFVTGDLTLAQLEGLSAEELYRLADIGYDLLSEGKLEDARRIFEGLYVYNPFDSYFHAALGSVYQQQGLLEESFRHYESAVQLYAEDLASWANLGEVALELAARAAHDPETAANHLHQAHEAFSRVLALDPAGTAPSSLRARALVAAVASIAAGQGAA</sequence>
<keyword evidence="1" id="KW-0802">TPR repeat</keyword>
<dbReference type="EMBL" id="JAGQHR010000998">
    <property type="protein sequence ID" value="MCA9730117.1"/>
    <property type="molecule type" value="Genomic_DNA"/>
</dbReference>
<dbReference type="Proteomes" id="UP000697710">
    <property type="component" value="Unassembled WGS sequence"/>
</dbReference>
<reference evidence="2" key="1">
    <citation type="submission" date="2020-04" db="EMBL/GenBank/DDBJ databases">
        <authorList>
            <person name="Zhang T."/>
        </authorList>
    </citation>
    <scope>NUCLEOTIDE SEQUENCE</scope>
    <source>
        <strain evidence="2">HKST-UBA01</strain>
    </source>
</reference>
<proteinExistence type="predicted"/>
<name>A0A956M4T9_UNCEI</name>
<evidence type="ECO:0008006" key="4">
    <source>
        <dbReference type="Google" id="ProtNLM"/>
    </source>
</evidence>
<dbReference type="InterPro" id="IPR011990">
    <property type="entry name" value="TPR-like_helical_dom_sf"/>
</dbReference>
<dbReference type="PRINTS" id="PR01595">
    <property type="entry name" value="SYCDCHAPRONE"/>
</dbReference>
<accession>A0A956M4T9</accession>
<evidence type="ECO:0000313" key="2">
    <source>
        <dbReference type="EMBL" id="MCA9730117.1"/>
    </source>
</evidence>
<gene>
    <name evidence="2" type="ORF">KC729_20705</name>
</gene>
<organism evidence="2 3">
    <name type="scientific">Eiseniibacteriota bacterium</name>
    <dbReference type="NCBI Taxonomy" id="2212470"/>
    <lineage>
        <taxon>Bacteria</taxon>
        <taxon>Candidatus Eiseniibacteriota</taxon>
    </lineage>
</organism>
<dbReference type="Gene3D" id="1.25.40.10">
    <property type="entry name" value="Tetratricopeptide repeat domain"/>
    <property type="match status" value="1"/>
</dbReference>
<dbReference type="InterPro" id="IPR019734">
    <property type="entry name" value="TPR_rpt"/>
</dbReference>
<reference evidence="2" key="2">
    <citation type="journal article" date="2021" name="Microbiome">
        <title>Successional dynamics and alternative stable states in a saline activated sludge microbial community over 9 years.</title>
        <authorList>
            <person name="Wang Y."/>
            <person name="Ye J."/>
            <person name="Ju F."/>
            <person name="Liu L."/>
            <person name="Boyd J.A."/>
            <person name="Deng Y."/>
            <person name="Parks D.H."/>
            <person name="Jiang X."/>
            <person name="Yin X."/>
            <person name="Woodcroft B.J."/>
            <person name="Tyson G.W."/>
            <person name="Hugenholtz P."/>
            <person name="Polz M.F."/>
            <person name="Zhang T."/>
        </authorList>
    </citation>
    <scope>NUCLEOTIDE SEQUENCE</scope>
    <source>
        <strain evidence="2">HKST-UBA01</strain>
    </source>
</reference>
<comment type="caution">
    <text evidence="2">The sequence shown here is derived from an EMBL/GenBank/DDBJ whole genome shotgun (WGS) entry which is preliminary data.</text>
</comment>
<dbReference type="InterPro" id="IPR005415">
    <property type="entry name" value="T3SS_Ca_resp_chp_LcrH/SycD"/>
</dbReference>
<evidence type="ECO:0000313" key="3">
    <source>
        <dbReference type="Proteomes" id="UP000697710"/>
    </source>
</evidence>
<dbReference type="PROSITE" id="PS50005">
    <property type="entry name" value="TPR"/>
    <property type="match status" value="1"/>
</dbReference>